<dbReference type="EMBL" id="DSTX01000010">
    <property type="protein sequence ID" value="HFK20702.1"/>
    <property type="molecule type" value="Genomic_DNA"/>
</dbReference>
<dbReference type="InterPro" id="IPR020845">
    <property type="entry name" value="AMP-binding_CS"/>
</dbReference>
<accession>A0A7C3F624</accession>
<dbReference type="NCBIfam" id="NF004837">
    <property type="entry name" value="PRK06187.1"/>
    <property type="match status" value="1"/>
</dbReference>
<dbReference type="PROSITE" id="PS00455">
    <property type="entry name" value="AMP_BINDING"/>
    <property type="match status" value="1"/>
</dbReference>
<dbReference type="GO" id="GO:0006631">
    <property type="term" value="P:fatty acid metabolic process"/>
    <property type="evidence" value="ECO:0007669"/>
    <property type="project" value="TreeGrafter"/>
</dbReference>
<evidence type="ECO:0000259" key="4">
    <source>
        <dbReference type="PROSITE" id="PS51371"/>
    </source>
</evidence>
<organism evidence="5">
    <name type="scientific">Candidatus Methanomethylicus mesodigestus</name>
    <dbReference type="NCBI Taxonomy" id="1867258"/>
    <lineage>
        <taxon>Archaea</taxon>
        <taxon>Thermoproteota</taxon>
        <taxon>Methanosuratincolia</taxon>
        <taxon>Candidatus Methanomethylicales</taxon>
        <taxon>Candidatus Methanomethylicaceae</taxon>
        <taxon>Candidatus Methanomethylicus</taxon>
    </lineage>
</organism>
<evidence type="ECO:0000313" key="5">
    <source>
        <dbReference type="EMBL" id="HFK20702.1"/>
    </source>
</evidence>
<dbReference type="InterPro" id="IPR042099">
    <property type="entry name" value="ANL_N_sf"/>
</dbReference>
<keyword evidence="3" id="KW-0129">CBS domain</keyword>
<dbReference type="SMART" id="SM00116">
    <property type="entry name" value="CBS"/>
    <property type="match status" value="2"/>
</dbReference>
<feature type="domain" description="CBS" evidence="4">
    <location>
        <begin position="516"/>
        <end position="575"/>
    </location>
</feature>
<evidence type="ECO:0000256" key="2">
    <source>
        <dbReference type="ARBA" id="ARBA00022598"/>
    </source>
</evidence>
<comment type="similarity">
    <text evidence="1">Belongs to the ATP-dependent AMP-binding enzyme family.</text>
</comment>
<dbReference type="InterPro" id="IPR025110">
    <property type="entry name" value="AMP-bd_C"/>
</dbReference>
<dbReference type="Pfam" id="PF13193">
    <property type="entry name" value="AMP-binding_C"/>
    <property type="match status" value="1"/>
</dbReference>
<dbReference type="FunFam" id="3.40.50.12780:FF:000003">
    <property type="entry name" value="Long-chain-fatty-acid--CoA ligase FadD"/>
    <property type="match status" value="1"/>
</dbReference>
<dbReference type="AlphaFoldDB" id="A0A7C3F624"/>
<proteinExistence type="inferred from homology"/>
<protein>
    <submittedName>
        <fullName evidence="5">Long-chain-fatty-acid--CoA ligase</fullName>
    </submittedName>
</protein>
<dbReference type="CDD" id="cd05936">
    <property type="entry name" value="FC-FACS_FadD_like"/>
    <property type="match status" value="1"/>
</dbReference>
<dbReference type="Pfam" id="PF00501">
    <property type="entry name" value="AMP-binding"/>
    <property type="match status" value="1"/>
</dbReference>
<evidence type="ECO:0000256" key="3">
    <source>
        <dbReference type="PROSITE-ProRule" id="PRU00703"/>
    </source>
</evidence>
<dbReference type="SUPFAM" id="SSF56801">
    <property type="entry name" value="Acetyl-CoA synthetase-like"/>
    <property type="match status" value="1"/>
</dbReference>
<dbReference type="SUPFAM" id="SSF54631">
    <property type="entry name" value="CBS-domain pair"/>
    <property type="match status" value="1"/>
</dbReference>
<comment type="caution">
    <text evidence="5">The sequence shown here is derived from an EMBL/GenBank/DDBJ whole genome shotgun (WGS) entry which is preliminary data.</text>
</comment>
<dbReference type="PANTHER" id="PTHR43201:SF5">
    <property type="entry name" value="MEDIUM-CHAIN ACYL-COA LIGASE ACSF2, MITOCHONDRIAL"/>
    <property type="match status" value="1"/>
</dbReference>
<dbReference type="InterPro" id="IPR046342">
    <property type="entry name" value="CBS_dom_sf"/>
</dbReference>
<dbReference type="GO" id="GO:0031956">
    <property type="term" value="F:medium-chain fatty acid-CoA ligase activity"/>
    <property type="evidence" value="ECO:0007669"/>
    <property type="project" value="TreeGrafter"/>
</dbReference>
<dbReference type="Gene3D" id="3.40.50.12780">
    <property type="entry name" value="N-terminal domain of ligase-like"/>
    <property type="match status" value="1"/>
</dbReference>
<dbReference type="InterPro" id="IPR000644">
    <property type="entry name" value="CBS_dom"/>
</dbReference>
<dbReference type="InterPro" id="IPR045851">
    <property type="entry name" value="AMP-bd_C_sf"/>
</dbReference>
<reference evidence="5" key="1">
    <citation type="journal article" date="2020" name="mSystems">
        <title>Genome- and Community-Level Interaction Insights into Carbon Utilization and Element Cycling Functions of Hydrothermarchaeota in Hydrothermal Sediment.</title>
        <authorList>
            <person name="Zhou Z."/>
            <person name="Liu Y."/>
            <person name="Xu W."/>
            <person name="Pan J."/>
            <person name="Luo Z.H."/>
            <person name="Li M."/>
        </authorList>
    </citation>
    <scope>NUCLEOTIDE SEQUENCE [LARGE SCALE GENOMIC DNA]</scope>
    <source>
        <strain evidence="5">SpSt-468</strain>
    </source>
</reference>
<dbReference type="PANTHER" id="PTHR43201">
    <property type="entry name" value="ACYL-COA SYNTHETASE"/>
    <property type="match status" value="1"/>
</dbReference>
<dbReference type="Pfam" id="PF00571">
    <property type="entry name" value="CBS"/>
    <property type="match status" value="2"/>
</dbReference>
<dbReference type="Gene3D" id="3.30.300.30">
    <property type="match status" value="1"/>
</dbReference>
<dbReference type="InterPro" id="IPR000873">
    <property type="entry name" value="AMP-dep_synth/lig_dom"/>
</dbReference>
<evidence type="ECO:0000256" key="1">
    <source>
        <dbReference type="ARBA" id="ARBA00006432"/>
    </source>
</evidence>
<dbReference type="Gene3D" id="3.10.580.10">
    <property type="entry name" value="CBS-domain"/>
    <property type="match status" value="1"/>
</dbReference>
<dbReference type="PROSITE" id="PS51371">
    <property type="entry name" value="CBS"/>
    <property type="match status" value="2"/>
</dbReference>
<name>A0A7C3F624_9CREN</name>
<feature type="domain" description="CBS" evidence="4">
    <location>
        <begin position="581"/>
        <end position="638"/>
    </location>
</feature>
<keyword evidence="2 5" id="KW-0436">Ligase</keyword>
<sequence length="645" mass="70990">MGKVIECCESMSIDLLFSQTAKRLPQKTAIKWGERQYTFDEVDALSNRLARALIQLGVKKGDRVCLFIQNSPEFVISHFGILKSGAVTVPLNVMYRKHELRYMLNDSGAIAVITSEANSQYIYEVIQELKCLKIIIVVSDSPKGGAHSFYRIIEGQSPDPLESANSEEDIAVICYTSGTTGLSKGAMLTHKNFISNISAVAALWELTEDDRLLMALPMFHIHGLGIVIHGMAYCGYSMVVLERFDAEKVLTEIQNNRCTVFMGVPTMYIKLLETKNDSHDVSSVRLWTVGSAPMPVEAYNKFKERFGIEMLERYGMTETAPVITSNPYRGKRKSGSVGPALPGVEVSVLNDDGAFAGFNEVGEIVVRGPNVMKGYWNKPAETEEAFAGGWFHTGDLGKIDEEGYLTIVGRKKEMIIASGFKVFPREVEEVIHTNPKVKEVAVVGLPDPVRGENVKAFIVLKDGFTATPQEMEDFCRKSLAAFKVPRVYEFVASIPRTPSGKTLNRVLSRAKVKDLMETSVKTIDRRTSAYEAGKYMKEAGVGSLIVTDNEVPIGIVTTRDILYKVISMGSLGKDVSLSGIMSTPLITVDAEEDVASASALMRKWGVWRLPVKGQNGQIIGVLSGTDIFKAFAGKKMDVQASPINQ</sequence>
<gene>
    <name evidence="5" type="ORF">ENS19_05395</name>
</gene>